<keyword evidence="4" id="KW-1185">Reference proteome</keyword>
<comment type="caution">
    <text evidence="3">The sequence shown here is derived from an EMBL/GenBank/DDBJ whole genome shotgun (WGS) entry which is preliminary data.</text>
</comment>
<dbReference type="PROSITE" id="PS51257">
    <property type="entry name" value="PROKAR_LIPOPROTEIN"/>
    <property type="match status" value="1"/>
</dbReference>
<protein>
    <recommendedName>
        <fullName evidence="5">Lipoprotein</fullName>
    </recommendedName>
</protein>
<dbReference type="Proteomes" id="UP000694460">
    <property type="component" value="Unassembled WGS sequence"/>
</dbReference>
<gene>
    <name evidence="3" type="ORF">JOF57_003465</name>
</gene>
<feature type="region of interest" description="Disordered" evidence="1">
    <location>
        <begin position="191"/>
        <end position="292"/>
    </location>
</feature>
<feature type="chain" id="PRO_5045363935" description="Lipoprotein" evidence="2">
    <location>
        <begin position="19"/>
        <end position="292"/>
    </location>
</feature>
<evidence type="ECO:0000313" key="4">
    <source>
        <dbReference type="Proteomes" id="UP000694460"/>
    </source>
</evidence>
<organism evidence="3 4">
    <name type="scientific">Mycolicibacterium lutetiense</name>
    <dbReference type="NCBI Taxonomy" id="1641992"/>
    <lineage>
        <taxon>Bacteria</taxon>
        <taxon>Bacillati</taxon>
        <taxon>Actinomycetota</taxon>
        <taxon>Actinomycetes</taxon>
        <taxon>Mycobacteriales</taxon>
        <taxon>Mycobacteriaceae</taxon>
        <taxon>Mycolicibacterium</taxon>
    </lineage>
</organism>
<evidence type="ECO:0000313" key="3">
    <source>
        <dbReference type="EMBL" id="MBP2453552.1"/>
    </source>
</evidence>
<dbReference type="RefSeq" id="WP_209918425.1">
    <property type="nucleotide sequence ID" value="NZ_JAGIOP010000002.1"/>
</dbReference>
<feature type="compositionally biased region" description="Low complexity" evidence="1">
    <location>
        <begin position="200"/>
        <end position="213"/>
    </location>
</feature>
<evidence type="ECO:0000256" key="1">
    <source>
        <dbReference type="SAM" id="MobiDB-lite"/>
    </source>
</evidence>
<dbReference type="EMBL" id="JAGIOP010000002">
    <property type="protein sequence ID" value="MBP2453552.1"/>
    <property type="molecule type" value="Genomic_DNA"/>
</dbReference>
<evidence type="ECO:0000256" key="2">
    <source>
        <dbReference type="SAM" id="SignalP"/>
    </source>
</evidence>
<keyword evidence="2" id="KW-0732">Signal</keyword>
<accession>A0ABS4ZVK9</accession>
<evidence type="ECO:0008006" key="5">
    <source>
        <dbReference type="Google" id="ProtNLM"/>
    </source>
</evidence>
<proteinExistence type="predicted"/>
<name>A0ABS4ZVK9_9MYCO</name>
<feature type="signal peptide" evidence="2">
    <location>
        <begin position="1"/>
        <end position="18"/>
    </location>
</feature>
<sequence>MRFARVCAAALLMLLVAACGGRDDTAAPPPVPTFANWPATLDGFRFRWAAEPGIDLLSGPAVPLRAYLESHRLGDLTSNPDDAYPGFKRAVPSAGKPIDQPSSTLPFQLWSIQPATLPALVYLQPTRFYGNEYFHILDLTPIDGGGYRAYICDGLYNVFHEAADSHKLLPVYRPDADVFAVEVWRVELTDTPPVPPGAPPAAAAPQQGRNPAPLGDVFGPWRITGASPNTSWGATDGSDPEAGADPATSQLRERCRNLMPHDAAQRQAIYASRLDTPPVAEPAVPGWPDNAA</sequence>
<reference evidence="3 4" key="1">
    <citation type="submission" date="2021-03" db="EMBL/GenBank/DDBJ databases">
        <title>Sequencing the genomes of 1000 actinobacteria strains.</title>
        <authorList>
            <person name="Klenk H.-P."/>
        </authorList>
    </citation>
    <scope>NUCLEOTIDE SEQUENCE [LARGE SCALE GENOMIC DNA]</scope>
    <source>
        <strain evidence="3 4">DSM 46713</strain>
    </source>
</reference>